<feature type="transmembrane region" description="Helical" evidence="2">
    <location>
        <begin position="344"/>
        <end position="372"/>
    </location>
</feature>
<feature type="transmembrane region" description="Helical" evidence="2">
    <location>
        <begin position="39"/>
        <end position="62"/>
    </location>
</feature>
<proteinExistence type="predicted"/>
<feature type="transmembrane region" description="Helical" evidence="2">
    <location>
        <begin position="425"/>
        <end position="449"/>
    </location>
</feature>
<protein>
    <submittedName>
        <fullName evidence="3">ABC transport system permease protein</fullName>
    </submittedName>
</protein>
<feature type="transmembrane region" description="Helical" evidence="2">
    <location>
        <begin position="555"/>
        <end position="578"/>
    </location>
</feature>
<keyword evidence="2" id="KW-0812">Transmembrane</keyword>
<evidence type="ECO:0000256" key="1">
    <source>
        <dbReference type="SAM" id="MobiDB-lite"/>
    </source>
</evidence>
<dbReference type="PANTHER" id="PTHR30572:SF4">
    <property type="entry name" value="ABC TRANSPORTER PERMEASE YTRF"/>
    <property type="match status" value="1"/>
</dbReference>
<evidence type="ECO:0000313" key="3">
    <source>
        <dbReference type="EMBL" id="MDR6865929.1"/>
    </source>
</evidence>
<feature type="transmembrane region" description="Helical" evidence="2">
    <location>
        <begin position="830"/>
        <end position="863"/>
    </location>
</feature>
<feature type="transmembrane region" description="Helical" evidence="2">
    <location>
        <begin position="500"/>
        <end position="520"/>
    </location>
</feature>
<evidence type="ECO:0000256" key="2">
    <source>
        <dbReference type="SAM" id="Phobius"/>
    </source>
</evidence>
<dbReference type="InterPro" id="IPR050250">
    <property type="entry name" value="Macrolide_Exporter_MacB"/>
</dbReference>
<keyword evidence="2" id="KW-0472">Membrane</keyword>
<comment type="caution">
    <text evidence="3">The sequence shown here is derived from an EMBL/GenBank/DDBJ whole genome shotgun (WGS) entry which is preliminary data.</text>
</comment>
<reference evidence="3 4" key="1">
    <citation type="submission" date="2023-07" db="EMBL/GenBank/DDBJ databases">
        <title>Sorghum-associated microbial communities from plants grown in Nebraska, USA.</title>
        <authorList>
            <person name="Schachtman D."/>
        </authorList>
    </citation>
    <scope>NUCLEOTIDE SEQUENCE [LARGE SCALE GENOMIC DNA]</scope>
    <source>
        <strain evidence="3 4">2980</strain>
    </source>
</reference>
<keyword evidence="2" id="KW-1133">Transmembrane helix</keyword>
<keyword evidence="4" id="KW-1185">Reference proteome</keyword>
<sequence>MSGQGRLGHQGRQGHPSPVAGRAPGTATVVLRAVSTAPWLSAMLVLVAAVLSFLGAAAPTLLHEGRTATVRHEIDRLPEQLRSPLASVDALPRFDEPSDAGSGVWASALAEAEDARRALPEPLRGRLAEPRMIATTAYVPSISETAAPKNRVALIADPGFEARSTVTQGRPPRPTPLQDGVEVLLAEPVAEALRWRVGEARRLGDVEVRVTGLFTANGAVNGAANGAMNGEGAADWAFIGGSLAPQTEVTKDGELILLGAAFTARDEAPAFAGFADQVGTEAWMPFDHAGLDADEAATVAQQLRLFAATPVSLSTDTDHLYHQQELVYGTAVPDAIDEGVSRGLAMTAVVTVVAVGPIAVAAVALALAARMLALRRVGTARLMQARGASTRRLTALLGGEGLVLGALGAALGTGAAAIVPGGDGLLSLLVPALLALVPATVLPVSALSDARSRERRDLGGMSAGARWRRVAVEGAVLVVTAALVAALLARGGGAGGPDPLLMALPILLAASCGVLALRVLPPILRLVEQRGARSPGLLPLLGPARARRDPVVRTAPVLAVVAGIGVAVFSVAFAATVATGIVRSANASTGADLRVDVGYVATEQEERIAEIPGVRAVAALAADTTAEVKVGGARSERIRVYVIDASAFAQVQEGMDGALPLSEALDDDGDDVPVLVSDTLHDALGGAAAFEVDGEPVRTVGVAPAQNPFGSAERWVILDRANAERLGVRLTATSQLYLALTPGTDSASVAAAVHDLLGAEVATSVPRDASAALADDPAYALVQAALIAASTIVALLLAFAVGATLVLGAPARGRLLALLRTAGYPRRGELPMVAWEVGPALLIALPFGALAGAAMSLLVIGGIDLRGFTGGTSQPTVAWGGWWQPAVVVGFVLVVLVAIVVATVFAARFGASGAVRDVDEEG</sequence>
<dbReference type="EMBL" id="JAVDUM010000002">
    <property type="protein sequence ID" value="MDR6865929.1"/>
    <property type="molecule type" value="Genomic_DNA"/>
</dbReference>
<dbReference type="Proteomes" id="UP001259347">
    <property type="component" value="Unassembled WGS sequence"/>
</dbReference>
<gene>
    <name evidence="3" type="ORF">J2Y69_000514</name>
</gene>
<feature type="transmembrane region" description="Helical" evidence="2">
    <location>
        <begin position="470"/>
        <end position="488"/>
    </location>
</feature>
<dbReference type="RefSeq" id="WP_310017220.1">
    <property type="nucleotide sequence ID" value="NZ_JAVDUM010000002.1"/>
</dbReference>
<feature type="region of interest" description="Disordered" evidence="1">
    <location>
        <begin position="1"/>
        <end position="23"/>
    </location>
</feature>
<evidence type="ECO:0000313" key="4">
    <source>
        <dbReference type="Proteomes" id="UP001259347"/>
    </source>
</evidence>
<feature type="transmembrane region" description="Helical" evidence="2">
    <location>
        <begin position="883"/>
        <end position="907"/>
    </location>
</feature>
<feature type="transmembrane region" description="Helical" evidence="2">
    <location>
        <begin position="393"/>
        <end position="419"/>
    </location>
</feature>
<accession>A0ABU1S8J1</accession>
<dbReference type="PANTHER" id="PTHR30572">
    <property type="entry name" value="MEMBRANE COMPONENT OF TRANSPORTER-RELATED"/>
    <property type="match status" value="1"/>
</dbReference>
<feature type="transmembrane region" description="Helical" evidence="2">
    <location>
        <begin position="784"/>
        <end position="809"/>
    </location>
</feature>
<name>A0ABU1S8J1_9MICO</name>
<organism evidence="3 4">
    <name type="scientific">Microbacterium resistens</name>
    <dbReference type="NCBI Taxonomy" id="156977"/>
    <lineage>
        <taxon>Bacteria</taxon>
        <taxon>Bacillati</taxon>
        <taxon>Actinomycetota</taxon>
        <taxon>Actinomycetes</taxon>
        <taxon>Micrococcales</taxon>
        <taxon>Microbacteriaceae</taxon>
        <taxon>Microbacterium</taxon>
    </lineage>
</organism>